<keyword evidence="10" id="KW-0067">ATP-binding</keyword>
<dbReference type="Proteomes" id="UP000002297">
    <property type="component" value="Chromosome"/>
</dbReference>
<dbReference type="InterPro" id="IPR036388">
    <property type="entry name" value="WH-like_DNA-bd_sf"/>
</dbReference>
<dbReference type="GO" id="GO:0043590">
    <property type="term" value="C:bacterial nucleoid"/>
    <property type="evidence" value="ECO:0007669"/>
    <property type="project" value="TreeGrafter"/>
</dbReference>
<gene>
    <name evidence="21" type="ordered locus">CA2559_01900</name>
</gene>
<evidence type="ECO:0000256" key="1">
    <source>
        <dbReference type="ARBA" id="ARBA00001946"/>
    </source>
</evidence>
<dbReference type="GO" id="GO:0005524">
    <property type="term" value="F:ATP binding"/>
    <property type="evidence" value="ECO:0007669"/>
    <property type="project" value="UniProtKB-KW"/>
</dbReference>
<evidence type="ECO:0000256" key="12">
    <source>
        <dbReference type="ARBA" id="ARBA00023172"/>
    </source>
</evidence>
<protein>
    <recommendedName>
        <fullName evidence="16">DNA helicase RecQ</fullName>
        <ecNumber evidence="16">5.6.2.4</ecNumber>
    </recommendedName>
</protein>
<evidence type="ECO:0000256" key="2">
    <source>
        <dbReference type="ARBA" id="ARBA00001947"/>
    </source>
</evidence>
<keyword evidence="6" id="KW-0227">DNA damage</keyword>
<keyword evidence="13" id="KW-0234">DNA repair</keyword>
<dbReference type="GO" id="GO:0006260">
    <property type="term" value="P:DNA replication"/>
    <property type="evidence" value="ECO:0007669"/>
    <property type="project" value="InterPro"/>
</dbReference>
<evidence type="ECO:0000256" key="16">
    <source>
        <dbReference type="NCBIfam" id="TIGR01389"/>
    </source>
</evidence>
<dbReference type="PROSITE" id="PS50206">
    <property type="entry name" value="RHODANESE_3"/>
    <property type="match status" value="1"/>
</dbReference>
<dbReference type="InterPro" id="IPR011545">
    <property type="entry name" value="DEAD/DEAH_box_helicase_dom"/>
</dbReference>
<dbReference type="SMART" id="SM00341">
    <property type="entry name" value="HRDC"/>
    <property type="match status" value="1"/>
</dbReference>
<dbReference type="GO" id="GO:0009432">
    <property type="term" value="P:SOS response"/>
    <property type="evidence" value="ECO:0007669"/>
    <property type="project" value="UniProtKB-UniRule"/>
</dbReference>
<dbReference type="Pfam" id="PF14493">
    <property type="entry name" value="HTH_40"/>
    <property type="match status" value="1"/>
</dbReference>
<feature type="domain" description="Helicase C-terminal" evidence="20">
    <location>
        <begin position="216"/>
        <end position="369"/>
    </location>
</feature>
<dbReference type="GO" id="GO:0043138">
    <property type="term" value="F:3'-5' DNA helicase activity"/>
    <property type="evidence" value="ECO:0007669"/>
    <property type="project" value="UniProtKB-EC"/>
</dbReference>
<dbReference type="InterPro" id="IPR036390">
    <property type="entry name" value="WH_DNA-bd_sf"/>
</dbReference>
<keyword evidence="12" id="KW-0233">DNA recombination</keyword>
<feature type="domain" description="Helicase ATP-binding" evidence="19">
    <location>
        <begin position="29"/>
        <end position="195"/>
    </location>
</feature>
<dbReference type="InterPro" id="IPR027417">
    <property type="entry name" value="P-loop_NTPase"/>
</dbReference>
<keyword evidence="4" id="KW-0479">Metal-binding</keyword>
<dbReference type="InterPro" id="IPR029491">
    <property type="entry name" value="Helicase_HTH"/>
</dbReference>
<dbReference type="NCBIfam" id="TIGR00614">
    <property type="entry name" value="recQ_fam"/>
    <property type="match status" value="1"/>
</dbReference>
<name>A3U5F2_CROAH</name>
<keyword evidence="22" id="KW-1185">Reference proteome</keyword>
<evidence type="ECO:0000256" key="9">
    <source>
        <dbReference type="ARBA" id="ARBA00022833"/>
    </source>
</evidence>
<reference evidence="21 22" key="1">
    <citation type="journal article" date="2010" name="J. Bacteriol.">
        <title>The complete genome sequence of Croceibacter atlanticus HTCC2559T.</title>
        <authorList>
            <person name="Oh H.M."/>
            <person name="Kang I."/>
            <person name="Ferriera S."/>
            <person name="Giovannoni S.J."/>
            <person name="Cho J.C."/>
        </authorList>
    </citation>
    <scope>NUCLEOTIDE SEQUENCE [LARGE SCALE GENOMIC DNA]</scope>
    <source>
        <strain evidence="22">ATCC BAA-628 / HTCC2559 / KCTC 12090</strain>
    </source>
</reference>
<evidence type="ECO:0000256" key="8">
    <source>
        <dbReference type="ARBA" id="ARBA00022806"/>
    </source>
</evidence>
<dbReference type="RefSeq" id="WP_013186147.1">
    <property type="nucleotide sequence ID" value="NC_014230.1"/>
</dbReference>
<dbReference type="EMBL" id="CP002046">
    <property type="protein sequence ID" value="EAP87469.1"/>
    <property type="molecule type" value="Genomic_DNA"/>
</dbReference>
<dbReference type="InterPro" id="IPR006293">
    <property type="entry name" value="DNA_helicase_ATP-dep_RecQ_bac"/>
</dbReference>
<evidence type="ECO:0000259" key="17">
    <source>
        <dbReference type="PROSITE" id="PS50206"/>
    </source>
</evidence>
<organism evidence="21 22">
    <name type="scientific">Croceibacter atlanticus (strain ATCC BAA-628 / JCM 21780 / CIP 108009 / IAM 15332 / KCTC 12090 / HTCC2559)</name>
    <dbReference type="NCBI Taxonomy" id="216432"/>
    <lineage>
        <taxon>Bacteria</taxon>
        <taxon>Pseudomonadati</taxon>
        <taxon>Bacteroidota</taxon>
        <taxon>Flavobacteriia</taxon>
        <taxon>Flavobacteriales</taxon>
        <taxon>Flavobacteriaceae</taxon>
        <taxon>Croceibacter</taxon>
    </lineage>
</organism>
<dbReference type="InterPro" id="IPR032284">
    <property type="entry name" value="RecQ_Zn-bd"/>
</dbReference>
<keyword evidence="5" id="KW-0547">Nucleotide-binding</keyword>
<dbReference type="InterPro" id="IPR001650">
    <property type="entry name" value="Helicase_C-like"/>
</dbReference>
<dbReference type="EC" id="5.6.2.4" evidence="16"/>
<evidence type="ECO:0000313" key="21">
    <source>
        <dbReference type="EMBL" id="EAP87469.1"/>
    </source>
</evidence>
<dbReference type="PROSITE" id="PS51194">
    <property type="entry name" value="HELICASE_CTER"/>
    <property type="match status" value="1"/>
</dbReference>
<dbReference type="NCBIfam" id="TIGR01389">
    <property type="entry name" value="recQ"/>
    <property type="match status" value="1"/>
</dbReference>
<dbReference type="GO" id="GO:0006281">
    <property type="term" value="P:DNA repair"/>
    <property type="evidence" value="ECO:0007669"/>
    <property type="project" value="UniProtKB-KW"/>
</dbReference>
<dbReference type="GO" id="GO:0005737">
    <property type="term" value="C:cytoplasm"/>
    <property type="evidence" value="ECO:0007669"/>
    <property type="project" value="TreeGrafter"/>
</dbReference>
<dbReference type="Gene3D" id="1.10.10.10">
    <property type="entry name" value="Winged helix-like DNA-binding domain superfamily/Winged helix DNA-binding domain"/>
    <property type="match status" value="1"/>
</dbReference>
<dbReference type="Pfam" id="PF16124">
    <property type="entry name" value="RecQ_Zn_bind"/>
    <property type="match status" value="1"/>
</dbReference>
<evidence type="ECO:0000259" key="20">
    <source>
        <dbReference type="PROSITE" id="PS51194"/>
    </source>
</evidence>
<evidence type="ECO:0000256" key="11">
    <source>
        <dbReference type="ARBA" id="ARBA00023125"/>
    </source>
</evidence>
<accession>A3U5F2</accession>
<proteinExistence type="inferred from homology"/>
<dbReference type="HOGENOM" id="CLU_001103_14_3_10"/>
<dbReference type="PANTHER" id="PTHR13710:SF105">
    <property type="entry name" value="ATP-DEPENDENT DNA HELICASE Q1"/>
    <property type="match status" value="1"/>
</dbReference>
<evidence type="ECO:0000256" key="7">
    <source>
        <dbReference type="ARBA" id="ARBA00022801"/>
    </source>
</evidence>
<dbReference type="CDD" id="cd17920">
    <property type="entry name" value="DEXHc_RecQ"/>
    <property type="match status" value="1"/>
</dbReference>
<dbReference type="eggNOG" id="COG0514">
    <property type="taxonomic scope" value="Bacteria"/>
</dbReference>
<dbReference type="Gene3D" id="1.10.150.80">
    <property type="entry name" value="HRDC domain"/>
    <property type="match status" value="1"/>
</dbReference>
<dbReference type="GO" id="GO:0009378">
    <property type="term" value="F:four-way junction helicase activity"/>
    <property type="evidence" value="ECO:0007669"/>
    <property type="project" value="TreeGrafter"/>
</dbReference>
<evidence type="ECO:0000259" key="18">
    <source>
        <dbReference type="PROSITE" id="PS50967"/>
    </source>
</evidence>
<comment type="cofactor">
    <cofactor evidence="1">
        <name>Mg(2+)</name>
        <dbReference type="ChEBI" id="CHEBI:18420"/>
    </cofactor>
</comment>
<dbReference type="SMART" id="SM00956">
    <property type="entry name" value="RQC"/>
    <property type="match status" value="1"/>
</dbReference>
<sequence length="698" mass="78398">MTSTTSSITQLLKTHFGYDSFKPNQEAIINDVLSGKDTLAIMPTGGGKSLCYQLPALAKEGTALVISPLIALMKDQVDALRANGITAAYYNSSQPEEEQQHVLQQLTKGELSLFYVAPESLPNLRHTISTITLNLIAVDEAHCISAWGHDFRPAYTKLGSLKQEFPQIPIIALTATADKATQDDISKQLNISHAKKHLASFDRQNLFLDVRPGQSRIKQILKFLGPRGAQSGIIYCLSRKSTEKLAQKLKQAGYKAKAYHAGLSPEDRANIQEDFVNDTTPIIVATIAFGMGIDKSNVRWVIHYNMPKNIEGYYQEIGRAGRDGLKAHTLLFYSYADVIQLRRFTEGTATEEFQLAKLERMQHYAEALSCRRKALLNYFGEHLTKDCGYCDVCQNPPKYVDGTVIAQKVCSAVARVKEQEGVTMIVDVLRGAKNAQVFDKGYQHIKTYGAINNVSWNDLQQYIIQLINLGVLEVYFHENGRLVLTPLAKAILFEGQNIQLAHTEDVKALKDAKTTKVTKNDSLFEQLRNKRSAIAAEKNVPAYIIFSDASLKDMIKKQPTTIKAFADISGVGKAKLESYAEPFIDVIKTYKAQQKPKVDTYQQTLQLYTQGMPVEDISKERDLSLNTIYSHLLKLHLEDKLSLNLNEFVTDEELSKVKTASKTLNHPEGLKPYYLHFEETIPYWKLKFALTMLEDQEK</sequence>
<dbReference type="Pfam" id="PF00271">
    <property type="entry name" value="Helicase_C"/>
    <property type="match status" value="1"/>
</dbReference>
<dbReference type="Pfam" id="PF00270">
    <property type="entry name" value="DEAD"/>
    <property type="match status" value="1"/>
</dbReference>
<keyword evidence="11" id="KW-0238">DNA-binding</keyword>
<dbReference type="SUPFAM" id="SSF46785">
    <property type="entry name" value="Winged helix' DNA-binding domain"/>
    <property type="match status" value="1"/>
</dbReference>
<keyword evidence="14" id="KW-0413">Isomerase</keyword>
<dbReference type="Gene3D" id="3.40.50.300">
    <property type="entry name" value="P-loop containing nucleotide triphosphate hydrolases"/>
    <property type="match status" value="2"/>
</dbReference>
<dbReference type="SMART" id="SM00487">
    <property type="entry name" value="DEXDc"/>
    <property type="match status" value="1"/>
</dbReference>
<dbReference type="InterPro" id="IPR014001">
    <property type="entry name" value="Helicase_ATP-bd"/>
</dbReference>
<dbReference type="SUPFAM" id="SSF47819">
    <property type="entry name" value="HRDC-like"/>
    <property type="match status" value="1"/>
</dbReference>
<dbReference type="FunFam" id="3.40.50.300:FF:000296">
    <property type="entry name" value="ATP-dependent DNA helicase RecQ"/>
    <property type="match status" value="1"/>
</dbReference>
<dbReference type="Pfam" id="PF09382">
    <property type="entry name" value="RQC"/>
    <property type="match status" value="1"/>
</dbReference>
<evidence type="ECO:0000256" key="10">
    <source>
        <dbReference type="ARBA" id="ARBA00022840"/>
    </source>
</evidence>
<dbReference type="PROSITE" id="PS51192">
    <property type="entry name" value="HELICASE_ATP_BIND_1"/>
    <property type="match status" value="1"/>
</dbReference>
<evidence type="ECO:0000256" key="14">
    <source>
        <dbReference type="ARBA" id="ARBA00023235"/>
    </source>
</evidence>
<keyword evidence="8 21" id="KW-0347">Helicase</keyword>
<dbReference type="GO" id="GO:0003677">
    <property type="term" value="F:DNA binding"/>
    <property type="evidence" value="ECO:0007669"/>
    <property type="project" value="UniProtKB-KW"/>
</dbReference>
<dbReference type="AlphaFoldDB" id="A3U5F2"/>
<dbReference type="GO" id="GO:0030894">
    <property type="term" value="C:replisome"/>
    <property type="evidence" value="ECO:0007669"/>
    <property type="project" value="TreeGrafter"/>
</dbReference>
<dbReference type="Gene3D" id="1.10.10.60">
    <property type="entry name" value="Homeodomain-like"/>
    <property type="match status" value="1"/>
</dbReference>
<evidence type="ECO:0000259" key="19">
    <source>
        <dbReference type="PROSITE" id="PS51192"/>
    </source>
</evidence>
<comment type="similarity">
    <text evidence="3">Belongs to the helicase family. RecQ subfamily.</text>
</comment>
<keyword evidence="7" id="KW-0378">Hydrolase</keyword>
<dbReference type="InterPro" id="IPR001763">
    <property type="entry name" value="Rhodanese-like_dom"/>
</dbReference>
<evidence type="ECO:0000256" key="6">
    <source>
        <dbReference type="ARBA" id="ARBA00022763"/>
    </source>
</evidence>
<dbReference type="SMART" id="SM00490">
    <property type="entry name" value="HELICc"/>
    <property type="match status" value="1"/>
</dbReference>
<keyword evidence="9" id="KW-0862">Zinc</keyword>
<feature type="domain" description="Rhodanese" evidence="17">
    <location>
        <begin position="212"/>
        <end position="267"/>
    </location>
</feature>
<dbReference type="GeneID" id="89452177"/>
<dbReference type="OrthoDB" id="9763310at2"/>
<dbReference type="KEGG" id="cat:CA2559_01900"/>
<comment type="catalytic activity">
    <reaction evidence="15">
        <text>Couples ATP hydrolysis with the unwinding of duplex DNA by translocating in the 3'-5' direction.</text>
        <dbReference type="EC" id="5.6.2.4"/>
    </reaction>
</comment>
<dbReference type="GO" id="GO:0016787">
    <property type="term" value="F:hydrolase activity"/>
    <property type="evidence" value="ECO:0007669"/>
    <property type="project" value="UniProtKB-KW"/>
</dbReference>
<feature type="domain" description="HRDC" evidence="18">
    <location>
        <begin position="517"/>
        <end position="597"/>
    </location>
</feature>
<dbReference type="InterPro" id="IPR018982">
    <property type="entry name" value="RQC_domain"/>
</dbReference>
<dbReference type="GO" id="GO:0046872">
    <property type="term" value="F:metal ion binding"/>
    <property type="evidence" value="ECO:0007669"/>
    <property type="project" value="UniProtKB-KW"/>
</dbReference>
<dbReference type="Pfam" id="PF00570">
    <property type="entry name" value="HRDC"/>
    <property type="match status" value="1"/>
</dbReference>
<evidence type="ECO:0000256" key="5">
    <source>
        <dbReference type="ARBA" id="ARBA00022741"/>
    </source>
</evidence>
<dbReference type="PANTHER" id="PTHR13710">
    <property type="entry name" value="DNA HELICASE RECQ FAMILY MEMBER"/>
    <property type="match status" value="1"/>
</dbReference>
<dbReference type="SUPFAM" id="SSF52540">
    <property type="entry name" value="P-loop containing nucleoside triphosphate hydrolases"/>
    <property type="match status" value="1"/>
</dbReference>
<dbReference type="GO" id="GO:0006310">
    <property type="term" value="P:DNA recombination"/>
    <property type="evidence" value="ECO:0007669"/>
    <property type="project" value="UniProtKB-UniRule"/>
</dbReference>
<dbReference type="InterPro" id="IPR002121">
    <property type="entry name" value="HRDC_dom"/>
</dbReference>
<evidence type="ECO:0000256" key="13">
    <source>
        <dbReference type="ARBA" id="ARBA00023204"/>
    </source>
</evidence>
<evidence type="ECO:0000256" key="3">
    <source>
        <dbReference type="ARBA" id="ARBA00005446"/>
    </source>
</evidence>
<evidence type="ECO:0000313" key="22">
    <source>
        <dbReference type="Proteomes" id="UP000002297"/>
    </source>
</evidence>
<dbReference type="CDD" id="cd18794">
    <property type="entry name" value="SF2_C_RecQ"/>
    <property type="match status" value="1"/>
</dbReference>
<dbReference type="PROSITE" id="PS50967">
    <property type="entry name" value="HRDC"/>
    <property type="match status" value="1"/>
</dbReference>
<evidence type="ECO:0000256" key="4">
    <source>
        <dbReference type="ARBA" id="ARBA00022723"/>
    </source>
</evidence>
<comment type="cofactor">
    <cofactor evidence="2">
        <name>Zn(2+)</name>
        <dbReference type="ChEBI" id="CHEBI:29105"/>
    </cofactor>
</comment>
<evidence type="ECO:0000256" key="15">
    <source>
        <dbReference type="ARBA" id="ARBA00034617"/>
    </source>
</evidence>
<dbReference type="InterPro" id="IPR004589">
    <property type="entry name" value="DNA_helicase_ATP-dep_RecQ"/>
</dbReference>
<dbReference type="STRING" id="216432.CA2559_01900"/>
<dbReference type="InterPro" id="IPR044876">
    <property type="entry name" value="HRDC_dom_sf"/>
</dbReference>
<dbReference type="InterPro" id="IPR010997">
    <property type="entry name" value="HRDC-like_sf"/>
</dbReference>